<dbReference type="PANTHER" id="PTHR42939">
    <property type="entry name" value="ABC TRANSPORTER ATP-BINDING PROTEIN ALBC-RELATED"/>
    <property type="match status" value="1"/>
</dbReference>
<sequence length="282" mass="32062">MSKYAIEIKDLVKTFDSFKLGPVNLTIPKGTIVGYIGQNGAGKSTTIKLLLGLLRKDSGDIRLLDEENPNSVELKDKLGVVFDDLLVPEEMTLIDVEKFCHRVYSKWDKKQFYGFVEKFNLPHKKMIKNYSRGMKMKLSMAVALSHNAELLILDEATSGLDPIVREEILDLLLDFMQDENHTILISSHILSDLEKVADYIAFIHNGKILFMETKDELKENYGICTLSNEEVNNIDEEAIVGRRIHSFGQELLVKKSLVPDGIKLQKPSIEDIMIYFVKGVRQ</sequence>
<dbReference type="InterPro" id="IPR003593">
    <property type="entry name" value="AAA+_ATPase"/>
</dbReference>
<dbReference type="AlphaFoldDB" id="A0A0F2E0N1"/>
<evidence type="ECO:0000313" key="4">
    <source>
        <dbReference type="EMBL" id="ORJ29279.1"/>
    </source>
</evidence>
<evidence type="ECO:0000256" key="1">
    <source>
        <dbReference type="ARBA" id="ARBA00022448"/>
    </source>
</evidence>
<dbReference type="SUPFAM" id="SSF52540">
    <property type="entry name" value="P-loop containing nucleoside triphosphate hydrolases"/>
    <property type="match status" value="1"/>
</dbReference>
<dbReference type="GO" id="GO:0016887">
    <property type="term" value="F:ATP hydrolysis activity"/>
    <property type="evidence" value="ECO:0007669"/>
    <property type="project" value="InterPro"/>
</dbReference>
<dbReference type="InterPro" id="IPR051782">
    <property type="entry name" value="ABC_Transporter_VariousFunc"/>
</dbReference>
<dbReference type="OrthoDB" id="9804819at2"/>
<keyword evidence="3" id="KW-0067">ATP-binding</keyword>
<dbReference type="CDD" id="cd03230">
    <property type="entry name" value="ABC_DR_subfamily_A"/>
    <property type="match status" value="1"/>
</dbReference>
<name>A0A0F2E0N1_STROR</name>
<dbReference type="Gene3D" id="3.40.50.300">
    <property type="entry name" value="P-loop containing nucleotide triphosphate hydrolases"/>
    <property type="match status" value="1"/>
</dbReference>
<dbReference type="InterPro" id="IPR027417">
    <property type="entry name" value="P-loop_NTPase"/>
</dbReference>
<gene>
    <name evidence="4" type="ORF">ATE34_03950</name>
</gene>
<dbReference type="RefSeq" id="WP_000049613.1">
    <property type="nucleotide sequence ID" value="NZ_JYGU01000006.1"/>
</dbReference>
<evidence type="ECO:0000256" key="2">
    <source>
        <dbReference type="ARBA" id="ARBA00022741"/>
    </source>
</evidence>
<accession>A0A0F2E0N1</accession>
<evidence type="ECO:0000313" key="5">
    <source>
        <dbReference type="Proteomes" id="UP000192428"/>
    </source>
</evidence>
<dbReference type="PROSITE" id="PS50893">
    <property type="entry name" value="ABC_TRANSPORTER_2"/>
    <property type="match status" value="1"/>
</dbReference>
<dbReference type="Pfam" id="PF00005">
    <property type="entry name" value="ABC_tran"/>
    <property type="match status" value="1"/>
</dbReference>
<comment type="caution">
    <text evidence="4">The sequence shown here is derived from an EMBL/GenBank/DDBJ whole genome shotgun (WGS) entry which is preliminary data.</text>
</comment>
<dbReference type="InterPro" id="IPR003439">
    <property type="entry name" value="ABC_transporter-like_ATP-bd"/>
</dbReference>
<keyword evidence="1" id="KW-0813">Transport</keyword>
<dbReference type="SMART" id="SM00382">
    <property type="entry name" value="AAA"/>
    <property type="match status" value="1"/>
</dbReference>
<organism evidence="4 5">
    <name type="scientific">Streptococcus oralis subsp. tigurinus</name>
    <dbReference type="NCBI Taxonomy" id="1077464"/>
    <lineage>
        <taxon>Bacteria</taxon>
        <taxon>Bacillati</taxon>
        <taxon>Bacillota</taxon>
        <taxon>Bacilli</taxon>
        <taxon>Lactobacillales</taxon>
        <taxon>Streptococcaceae</taxon>
        <taxon>Streptococcus</taxon>
    </lineage>
</organism>
<protein>
    <submittedName>
        <fullName evidence="4">ABC transporter</fullName>
    </submittedName>
</protein>
<reference evidence="4 5" key="1">
    <citation type="journal article" date="2016" name="PLoS ONE">
        <title>Comparative Genomics Analysis of Streptococcus tigurinus Strains Identifies Genetic Elements Specifically and Uniquely Present in Highly Virulent Strains.</title>
        <authorList>
            <person name="Diene S.M."/>
            <person name="Francois P."/>
            <person name="Zbinden A."/>
            <person name="Entenza J.M."/>
            <person name="Resch G."/>
        </authorList>
    </citation>
    <scope>NUCLEOTIDE SEQUENCE [LARGE SCALE GENOMIC DNA]</scope>
    <source>
        <strain evidence="4 5">AZ_8</strain>
    </source>
</reference>
<keyword evidence="2" id="KW-0547">Nucleotide-binding</keyword>
<dbReference type="Proteomes" id="UP000192428">
    <property type="component" value="Unassembled WGS sequence"/>
</dbReference>
<proteinExistence type="predicted"/>
<dbReference type="PANTHER" id="PTHR42939:SF3">
    <property type="entry name" value="ABC TRANSPORTER ATP-BINDING COMPONENT"/>
    <property type="match status" value="1"/>
</dbReference>
<dbReference type="EMBL" id="LNVF01000001">
    <property type="protein sequence ID" value="ORJ29279.1"/>
    <property type="molecule type" value="Genomic_DNA"/>
</dbReference>
<dbReference type="GO" id="GO:0005524">
    <property type="term" value="F:ATP binding"/>
    <property type="evidence" value="ECO:0007669"/>
    <property type="project" value="UniProtKB-KW"/>
</dbReference>
<evidence type="ECO:0000256" key="3">
    <source>
        <dbReference type="ARBA" id="ARBA00022840"/>
    </source>
</evidence>